<name>A0A543J673_9PSEU</name>
<dbReference type="Proteomes" id="UP000316628">
    <property type="component" value="Unassembled WGS sequence"/>
</dbReference>
<organism evidence="1 2">
    <name type="scientific">Saccharothrix saharensis</name>
    <dbReference type="NCBI Taxonomy" id="571190"/>
    <lineage>
        <taxon>Bacteria</taxon>
        <taxon>Bacillati</taxon>
        <taxon>Actinomycetota</taxon>
        <taxon>Actinomycetes</taxon>
        <taxon>Pseudonocardiales</taxon>
        <taxon>Pseudonocardiaceae</taxon>
        <taxon>Saccharothrix</taxon>
    </lineage>
</organism>
<accession>A0A543J673</accession>
<dbReference type="AlphaFoldDB" id="A0A543J673"/>
<dbReference type="Pfam" id="PF19371">
    <property type="entry name" value="DUF5946"/>
    <property type="match status" value="1"/>
</dbReference>
<sequence>MLALDHARRPPWGPLHGVIVSCFLLQHPGRLRDGDRARPWATLHAYLDGGPAAATRLAGALRRANSHRAGDGVIADVVAAVPVAPLGPTPGAFAVTIGDVAVDGTFPAAGFADRVAAWAAATVAAWRA</sequence>
<evidence type="ECO:0000313" key="1">
    <source>
        <dbReference type="EMBL" id="TQM78344.1"/>
    </source>
</evidence>
<protein>
    <submittedName>
        <fullName evidence="1">Uncharacterized protein</fullName>
    </submittedName>
</protein>
<dbReference type="InterPro" id="IPR045990">
    <property type="entry name" value="DUF5946"/>
</dbReference>
<gene>
    <name evidence="1" type="ORF">FHX81_0607</name>
</gene>
<evidence type="ECO:0000313" key="2">
    <source>
        <dbReference type="Proteomes" id="UP000316628"/>
    </source>
</evidence>
<keyword evidence="2" id="KW-1185">Reference proteome</keyword>
<proteinExistence type="predicted"/>
<comment type="caution">
    <text evidence="1">The sequence shown here is derived from an EMBL/GenBank/DDBJ whole genome shotgun (WGS) entry which is preliminary data.</text>
</comment>
<dbReference type="EMBL" id="VFPP01000001">
    <property type="protein sequence ID" value="TQM78344.1"/>
    <property type="molecule type" value="Genomic_DNA"/>
</dbReference>
<reference evidence="1 2" key="1">
    <citation type="submission" date="2019-06" db="EMBL/GenBank/DDBJ databases">
        <title>Sequencing the genomes of 1000 actinobacteria strains.</title>
        <authorList>
            <person name="Klenk H.-P."/>
        </authorList>
    </citation>
    <scope>NUCLEOTIDE SEQUENCE [LARGE SCALE GENOMIC DNA]</scope>
    <source>
        <strain evidence="1 2">DSM 45456</strain>
    </source>
</reference>